<evidence type="ECO:0000313" key="2">
    <source>
        <dbReference type="EMBL" id="KAH3752762.1"/>
    </source>
</evidence>
<evidence type="ECO:0000256" key="1">
    <source>
        <dbReference type="SAM" id="Phobius"/>
    </source>
</evidence>
<sequence length="163" mass="17378">MAGEKLTIYLALIRASLFLKLSLLTIPLGAIVQGVGFTTEYWTKQDLGAFGTLHGGLWTGGIKNAPGWLKATQAFEVLGFIAAVVALILIILYIFVPATSGKRIVFILSILACFAAAGCILLGIIIYGSEVKHNLSWSFALCCIAGIIFAISGLLLVVDMCKR</sequence>
<feature type="transmembrane region" description="Helical" evidence="1">
    <location>
        <begin position="105"/>
        <end position="129"/>
    </location>
</feature>
<dbReference type="AlphaFoldDB" id="A0A9D4DN88"/>
<comment type="caution">
    <text evidence="2">The sequence shown here is derived from an EMBL/GenBank/DDBJ whole genome shotgun (WGS) entry which is preliminary data.</text>
</comment>
<accession>A0A9D4DN88</accession>
<dbReference type="Gene3D" id="1.20.140.150">
    <property type="match status" value="1"/>
</dbReference>
<dbReference type="OrthoDB" id="6157359at2759"/>
<dbReference type="EMBL" id="JAIWYP010000010">
    <property type="protein sequence ID" value="KAH3752762.1"/>
    <property type="molecule type" value="Genomic_DNA"/>
</dbReference>
<reference evidence="2" key="2">
    <citation type="submission" date="2020-11" db="EMBL/GenBank/DDBJ databases">
        <authorList>
            <person name="McCartney M.A."/>
            <person name="Auch B."/>
            <person name="Kono T."/>
            <person name="Mallez S."/>
            <person name="Becker A."/>
            <person name="Gohl D.M."/>
            <person name="Silverstein K.A.T."/>
            <person name="Koren S."/>
            <person name="Bechman K.B."/>
            <person name="Herman A."/>
            <person name="Abrahante J.E."/>
            <person name="Garbe J."/>
        </authorList>
    </citation>
    <scope>NUCLEOTIDE SEQUENCE</scope>
    <source>
        <strain evidence="2">Duluth1</strain>
        <tissue evidence="2">Whole animal</tissue>
    </source>
</reference>
<keyword evidence="1" id="KW-0472">Membrane</keyword>
<feature type="transmembrane region" description="Helical" evidence="1">
    <location>
        <begin position="12"/>
        <end position="32"/>
    </location>
</feature>
<gene>
    <name evidence="2" type="ORF">DPMN_187388</name>
</gene>
<dbReference type="Proteomes" id="UP000828390">
    <property type="component" value="Unassembled WGS sequence"/>
</dbReference>
<evidence type="ECO:0000313" key="3">
    <source>
        <dbReference type="Proteomes" id="UP000828390"/>
    </source>
</evidence>
<keyword evidence="1" id="KW-1133">Transmembrane helix</keyword>
<name>A0A9D4DN88_DREPO</name>
<organism evidence="2 3">
    <name type="scientific">Dreissena polymorpha</name>
    <name type="common">Zebra mussel</name>
    <name type="synonym">Mytilus polymorpha</name>
    <dbReference type="NCBI Taxonomy" id="45954"/>
    <lineage>
        <taxon>Eukaryota</taxon>
        <taxon>Metazoa</taxon>
        <taxon>Spiralia</taxon>
        <taxon>Lophotrochozoa</taxon>
        <taxon>Mollusca</taxon>
        <taxon>Bivalvia</taxon>
        <taxon>Autobranchia</taxon>
        <taxon>Heteroconchia</taxon>
        <taxon>Euheterodonta</taxon>
        <taxon>Imparidentia</taxon>
        <taxon>Neoheterodontei</taxon>
        <taxon>Myida</taxon>
        <taxon>Dreissenoidea</taxon>
        <taxon>Dreissenidae</taxon>
        <taxon>Dreissena</taxon>
    </lineage>
</organism>
<reference evidence="2" key="1">
    <citation type="journal article" date="2019" name="bioRxiv">
        <title>The Genome of the Zebra Mussel, Dreissena polymorpha: A Resource for Invasive Species Research.</title>
        <authorList>
            <person name="McCartney M.A."/>
            <person name="Auch B."/>
            <person name="Kono T."/>
            <person name="Mallez S."/>
            <person name="Zhang Y."/>
            <person name="Obille A."/>
            <person name="Becker A."/>
            <person name="Abrahante J.E."/>
            <person name="Garbe J."/>
            <person name="Badalamenti J.P."/>
            <person name="Herman A."/>
            <person name="Mangelson H."/>
            <person name="Liachko I."/>
            <person name="Sullivan S."/>
            <person name="Sone E.D."/>
            <person name="Koren S."/>
            <person name="Silverstein K.A.T."/>
            <person name="Beckman K.B."/>
            <person name="Gohl D.M."/>
        </authorList>
    </citation>
    <scope>NUCLEOTIDE SEQUENCE</scope>
    <source>
        <strain evidence="2">Duluth1</strain>
        <tissue evidence="2">Whole animal</tissue>
    </source>
</reference>
<protein>
    <submittedName>
        <fullName evidence="2">Uncharacterized protein</fullName>
    </submittedName>
</protein>
<keyword evidence="1" id="KW-0812">Transmembrane</keyword>
<feature type="transmembrane region" description="Helical" evidence="1">
    <location>
        <begin position="77"/>
        <end position="96"/>
    </location>
</feature>
<feature type="transmembrane region" description="Helical" evidence="1">
    <location>
        <begin position="135"/>
        <end position="158"/>
    </location>
</feature>
<keyword evidence="3" id="KW-1185">Reference proteome</keyword>
<proteinExistence type="predicted"/>